<evidence type="ECO:0000313" key="1">
    <source>
        <dbReference type="EMBL" id="ALB62359.1"/>
    </source>
</evidence>
<name>A0ABN4IEK4_9ENTR</name>
<dbReference type="EMBL" id="CP012264">
    <property type="protein sequence ID" value="ALB62359.1"/>
    <property type="molecule type" value="Genomic_DNA"/>
</dbReference>
<sequence>MAMKATINTLTRDNLIAWGYEYDESAPYAVVRHFKTTGPKPVGSLKNGAAVIPLPNGDRPRAGVVSWILHNGDIPDGYTVALQDPADGRIGNTELITKEEATERRRAARAAAASGPRGVSTLPRGITQDSRGYYRAAFMVNGKRVSKTSRDLDSLTFWLFKERDGLDLTMGGKL</sequence>
<proteinExistence type="predicted"/>
<reference evidence="2" key="1">
    <citation type="submission" date="2015-09" db="EMBL/GenBank/DDBJ databases">
        <title>Cronobacter genome sequencing and assembly.</title>
        <authorList>
            <person name="Descombes P."/>
            <person name="Baert L."/>
            <person name="Ngom-Bru C."/>
            <person name="Barretto C."/>
        </authorList>
    </citation>
    <scope>NUCLEOTIDE SEQUENCE [LARGE SCALE GENOMIC DNA]</scope>
    <source>
        <strain evidence="2">LMG 26250</strain>
    </source>
</reference>
<gene>
    <name evidence="1" type="ORF">AFK62_07520</name>
</gene>
<reference evidence="1 2" key="2">
    <citation type="journal article" date="2016" name="Genome Announc.">
        <title>Fully Closed Genome Sequences of Five Type Strains of the Genus Cronobacter and One Cronobacter sakazakii Strain.</title>
        <authorList>
            <person name="Moine D."/>
            <person name="Kassam M."/>
            <person name="Baert L."/>
            <person name="Tang Y."/>
            <person name="Barretto C."/>
            <person name="Ngom Bru C."/>
            <person name="Klijn A."/>
            <person name="Descombes P."/>
        </authorList>
    </citation>
    <scope>NUCLEOTIDE SEQUENCE [LARGE SCALE GENOMIC DNA]</scope>
    <source>
        <strain evidence="1 2">LMG 26250</strain>
    </source>
</reference>
<dbReference type="Proteomes" id="UP000067320">
    <property type="component" value="Chromosome"/>
</dbReference>
<protein>
    <submittedName>
        <fullName evidence="1">Uncharacterized protein</fullName>
    </submittedName>
</protein>
<organism evidence="1 2">
    <name type="scientific">Cronobacter condimenti 1330</name>
    <dbReference type="NCBI Taxonomy" id="1073999"/>
    <lineage>
        <taxon>Bacteria</taxon>
        <taxon>Pseudomonadati</taxon>
        <taxon>Pseudomonadota</taxon>
        <taxon>Gammaproteobacteria</taxon>
        <taxon>Enterobacterales</taxon>
        <taxon>Enterobacteriaceae</taxon>
        <taxon>Cronobacter</taxon>
    </lineage>
</organism>
<dbReference type="RefSeq" id="WP_032984029.1">
    <property type="nucleotide sequence ID" value="NZ_CAKW01000024.1"/>
</dbReference>
<evidence type="ECO:0000313" key="2">
    <source>
        <dbReference type="Proteomes" id="UP000067320"/>
    </source>
</evidence>
<keyword evidence="2" id="KW-1185">Reference proteome</keyword>
<accession>A0ABN4IEK4</accession>